<evidence type="ECO:0000256" key="1">
    <source>
        <dbReference type="ARBA" id="ARBA00023015"/>
    </source>
</evidence>
<dbReference type="PRINTS" id="PR00038">
    <property type="entry name" value="HTHLUXR"/>
</dbReference>
<dbReference type="GO" id="GO:0003677">
    <property type="term" value="F:DNA binding"/>
    <property type="evidence" value="ECO:0007669"/>
    <property type="project" value="UniProtKB-KW"/>
</dbReference>
<dbReference type="Proteomes" id="UP000319865">
    <property type="component" value="Unassembled WGS sequence"/>
</dbReference>
<dbReference type="RefSeq" id="WP_142025789.1">
    <property type="nucleotide sequence ID" value="NZ_VFQE01000001.1"/>
</dbReference>
<feature type="domain" description="HTH luxR-type" evidence="4">
    <location>
        <begin position="644"/>
        <end position="709"/>
    </location>
</feature>
<dbReference type="PROSITE" id="PS50043">
    <property type="entry name" value="HTH_LUXR_2"/>
    <property type="match status" value="1"/>
</dbReference>
<keyword evidence="1" id="KW-0805">Transcription regulation</keyword>
<dbReference type="InterPro" id="IPR000792">
    <property type="entry name" value="Tscrpt_reg_LuxR_C"/>
</dbReference>
<reference evidence="5 6" key="1">
    <citation type="submission" date="2019-06" db="EMBL/GenBank/DDBJ databases">
        <title>Sequencing the genomes of 1000 actinobacteria strains.</title>
        <authorList>
            <person name="Klenk H.-P."/>
        </authorList>
    </citation>
    <scope>NUCLEOTIDE SEQUENCE [LARGE SCALE GENOMIC DNA]</scope>
    <source>
        <strain evidence="5 6">DSM 46837</strain>
    </source>
</reference>
<name>A0A543PGR8_9ACTN</name>
<evidence type="ECO:0000313" key="6">
    <source>
        <dbReference type="Proteomes" id="UP000319865"/>
    </source>
</evidence>
<comment type="caution">
    <text evidence="5">The sequence shown here is derived from an EMBL/GenBank/DDBJ whole genome shotgun (WGS) entry which is preliminary data.</text>
</comment>
<evidence type="ECO:0000313" key="5">
    <source>
        <dbReference type="EMBL" id="TQN43273.1"/>
    </source>
</evidence>
<dbReference type="AlphaFoldDB" id="A0A543PGR8"/>
<keyword evidence="6" id="KW-1185">Reference proteome</keyword>
<dbReference type="EMBL" id="VFQE01000001">
    <property type="protein sequence ID" value="TQN43273.1"/>
    <property type="molecule type" value="Genomic_DNA"/>
</dbReference>
<dbReference type="InterPro" id="IPR036388">
    <property type="entry name" value="WH-like_DNA-bd_sf"/>
</dbReference>
<dbReference type="PANTHER" id="PTHR44688">
    <property type="entry name" value="DNA-BINDING TRANSCRIPTIONAL ACTIVATOR DEVR_DOSR"/>
    <property type="match status" value="1"/>
</dbReference>
<evidence type="ECO:0000259" key="4">
    <source>
        <dbReference type="PROSITE" id="PS50043"/>
    </source>
</evidence>
<organism evidence="5 6">
    <name type="scientific">Blastococcus colisei</name>
    <dbReference type="NCBI Taxonomy" id="1564162"/>
    <lineage>
        <taxon>Bacteria</taxon>
        <taxon>Bacillati</taxon>
        <taxon>Actinomycetota</taxon>
        <taxon>Actinomycetes</taxon>
        <taxon>Geodermatophilales</taxon>
        <taxon>Geodermatophilaceae</taxon>
        <taxon>Blastococcus</taxon>
    </lineage>
</organism>
<keyword evidence="2" id="KW-0238">DNA-binding</keyword>
<dbReference type="PANTHER" id="PTHR44688:SF16">
    <property type="entry name" value="DNA-BINDING TRANSCRIPTIONAL ACTIVATOR DEVR_DOSR"/>
    <property type="match status" value="1"/>
</dbReference>
<dbReference type="PROSITE" id="PS00622">
    <property type="entry name" value="HTH_LUXR_1"/>
    <property type="match status" value="1"/>
</dbReference>
<dbReference type="Pfam" id="PF00196">
    <property type="entry name" value="GerE"/>
    <property type="match status" value="1"/>
</dbReference>
<dbReference type="GO" id="GO:0006355">
    <property type="term" value="P:regulation of DNA-templated transcription"/>
    <property type="evidence" value="ECO:0007669"/>
    <property type="project" value="InterPro"/>
</dbReference>
<dbReference type="Gene3D" id="1.10.10.10">
    <property type="entry name" value="Winged helix-like DNA-binding domain superfamily/Winged helix DNA-binding domain"/>
    <property type="match status" value="1"/>
</dbReference>
<sequence>MRADLERLSGMVLDGDVETRTSEALWRLSQGTPLYFRELVEDGLQTGRLRVDRGLWRWDGPMTPSERLRHIVLMQIGELDAGEWKALDALATGEAASVQEVVDLAGQDAVARLERRGLITVADPGGSTGVQVSHPLHAEVVRCRASPAGLRLLGTRLIDGNRHAASPEELLRRPSVDWDSDAPAPGPPLLVQAARRAIAMSDHPRAEWLARTAIRAGGGAEAYLPLFQATYWRGDLEAGEQLAIEGTRLAVTEEDRVRLTAARALTLFCGWGRARDAAALLAHVAGTVGGDEDRAVLAATEALLAVLGGDPTRGVRQATAVLGSDTGGGVAGPLAAAAAATGLAMIGETGRALATARAGWEALGGLPEVTEPGFARIALAQAEIMALHLGGQFLELDRRATELHRRNLALPEWAGDAVACLHRGWAALACGRPRPAMRWLNEAFLGFERLDPTGMRRICVALLARAKALSGDVAGAKELLCVVDRTPQPAITAFDPDVHLSRAWVAAAEGRTADAGRLALGAARLAAEHGQWAVEAAMLHSALSFDRAAEVVDRLRDLAERLDSPLGVHFAAYAEATVARSADRLSTVSRAFEQASALLPAADAAAQAAAVHERAGDRRAAASAATRAMALAREGGLVKTPALGALSPPDLTAREGEVARFASRGLTNLEIADRLVLSVRTVEAHLAHVYSKLGIRGRPELFDALDRRAAPLPRRDPEVDGAGVARIGRNVVDR</sequence>
<accession>A0A543PGR8</accession>
<dbReference type="SUPFAM" id="SSF46894">
    <property type="entry name" value="C-terminal effector domain of the bipartite response regulators"/>
    <property type="match status" value="1"/>
</dbReference>
<keyword evidence="3" id="KW-0804">Transcription</keyword>
<protein>
    <submittedName>
        <fullName evidence="5">Regulatory LuxR family protein</fullName>
    </submittedName>
</protein>
<dbReference type="SMART" id="SM00421">
    <property type="entry name" value="HTH_LUXR"/>
    <property type="match status" value="1"/>
</dbReference>
<dbReference type="InterPro" id="IPR016032">
    <property type="entry name" value="Sig_transdc_resp-reg_C-effctor"/>
</dbReference>
<evidence type="ECO:0000256" key="3">
    <source>
        <dbReference type="ARBA" id="ARBA00023163"/>
    </source>
</evidence>
<dbReference type="OrthoDB" id="3197423at2"/>
<evidence type="ECO:0000256" key="2">
    <source>
        <dbReference type="ARBA" id="ARBA00023125"/>
    </source>
</evidence>
<gene>
    <name evidence="5" type="ORF">FHU33_2711</name>
</gene>
<dbReference type="CDD" id="cd06170">
    <property type="entry name" value="LuxR_C_like"/>
    <property type="match status" value="1"/>
</dbReference>
<proteinExistence type="predicted"/>